<dbReference type="InterPro" id="IPR036322">
    <property type="entry name" value="WD40_repeat_dom_sf"/>
</dbReference>
<keyword evidence="2" id="KW-0677">Repeat</keyword>
<evidence type="ECO:0000313" key="5">
    <source>
        <dbReference type="Proteomes" id="UP000245207"/>
    </source>
</evidence>
<evidence type="ECO:0000256" key="3">
    <source>
        <dbReference type="SAM" id="MobiDB-lite"/>
    </source>
</evidence>
<name>A0A2U1N047_ARTAN</name>
<protein>
    <submittedName>
        <fullName evidence="4">Transducin family protein / WD-40 repeat family protein</fullName>
    </submittedName>
</protein>
<feature type="region of interest" description="Disordered" evidence="3">
    <location>
        <begin position="157"/>
        <end position="185"/>
    </location>
</feature>
<evidence type="ECO:0000313" key="4">
    <source>
        <dbReference type="EMBL" id="PWA66882.1"/>
    </source>
</evidence>
<dbReference type="PANTHER" id="PTHR22838:SF23">
    <property type="entry name" value="WD REPEAT-CONTAINING PROTEIN WDS HOMOLOG"/>
    <property type="match status" value="1"/>
</dbReference>
<evidence type="ECO:0000256" key="2">
    <source>
        <dbReference type="ARBA" id="ARBA00022737"/>
    </source>
</evidence>
<dbReference type="SUPFAM" id="SSF50978">
    <property type="entry name" value="WD40 repeat-like"/>
    <property type="match status" value="1"/>
</dbReference>
<dbReference type="EMBL" id="PKPP01003945">
    <property type="protein sequence ID" value="PWA66882.1"/>
    <property type="molecule type" value="Genomic_DNA"/>
</dbReference>
<comment type="caution">
    <text evidence="4">The sequence shown here is derived from an EMBL/GenBank/DDBJ whole genome shotgun (WGS) entry which is preliminary data.</text>
</comment>
<sequence>MTQYMLLTCGSSEVLRLWDVETVLTSDPKKGICMWDCEGNIIKAWRGGRMPKVKDIAVTPNGENLISVSSDRDIGYRMWTQILSDQEIHMWDVEESWEKPLRYKGHRQEQYVIRSCFAGVNGTFIARINQEETDRAHTGQSRRKRYKLIQRNQLKEETVGIPVNQGETEKSFDSEESIERRTDRE</sequence>
<dbReference type="InterPro" id="IPR051350">
    <property type="entry name" value="WD_repeat-ST_regulator"/>
</dbReference>
<feature type="compositionally biased region" description="Basic and acidic residues" evidence="3">
    <location>
        <begin position="167"/>
        <end position="185"/>
    </location>
</feature>
<organism evidence="4 5">
    <name type="scientific">Artemisia annua</name>
    <name type="common">Sweet wormwood</name>
    <dbReference type="NCBI Taxonomy" id="35608"/>
    <lineage>
        <taxon>Eukaryota</taxon>
        <taxon>Viridiplantae</taxon>
        <taxon>Streptophyta</taxon>
        <taxon>Embryophyta</taxon>
        <taxon>Tracheophyta</taxon>
        <taxon>Spermatophyta</taxon>
        <taxon>Magnoliopsida</taxon>
        <taxon>eudicotyledons</taxon>
        <taxon>Gunneridae</taxon>
        <taxon>Pentapetalae</taxon>
        <taxon>asterids</taxon>
        <taxon>campanulids</taxon>
        <taxon>Asterales</taxon>
        <taxon>Asteraceae</taxon>
        <taxon>Asteroideae</taxon>
        <taxon>Anthemideae</taxon>
        <taxon>Artemisiinae</taxon>
        <taxon>Artemisia</taxon>
    </lineage>
</organism>
<accession>A0A2U1N047</accession>
<dbReference type="STRING" id="35608.A0A2U1N047"/>
<keyword evidence="1" id="KW-0853">WD repeat</keyword>
<dbReference type="OrthoDB" id="972532at2759"/>
<reference evidence="4 5" key="1">
    <citation type="journal article" date="2018" name="Mol. Plant">
        <title>The genome of Artemisia annua provides insight into the evolution of Asteraceae family and artemisinin biosynthesis.</title>
        <authorList>
            <person name="Shen Q."/>
            <person name="Zhang L."/>
            <person name="Liao Z."/>
            <person name="Wang S."/>
            <person name="Yan T."/>
            <person name="Shi P."/>
            <person name="Liu M."/>
            <person name="Fu X."/>
            <person name="Pan Q."/>
            <person name="Wang Y."/>
            <person name="Lv Z."/>
            <person name="Lu X."/>
            <person name="Zhang F."/>
            <person name="Jiang W."/>
            <person name="Ma Y."/>
            <person name="Chen M."/>
            <person name="Hao X."/>
            <person name="Li L."/>
            <person name="Tang Y."/>
            <person name="Lv G."/>
            <person name="Zhou Y."/>
            <person name="Sun X."/>
            <person name="Brodelius P.E."/>
            <person name="Rose J.K.C."/>
            <person name="Tang K."/>
        </authorList>
    </citation>
    <scope>NUCLEOTIDE SEQUENCE [LARGE SCALE GENOMIC DNA]</scope>
    <source>
        <strain evidence="5">cv. Huhao1</strain>
        <tissue evidence="4">Leaf</tissue>
    </source>
</reference>
<evidence type="ECO:0000256" key="1">
    <source>
        <dbReference type="ARBA" id="ARBA00022574"/>
    </source>
</evidence>
<proteinExistence type="predicted"/>
<dbReference type="PANTHER" id="PTHR22838">
    <property type="entry name" value="WD REPEAT PROTEIN 26-RELATED"/>
    <property type="match status" value="1"/>
</dbReference>
<dbReference type="InterPro" id="IPR015943">
    <property type="entry name" value="WD40/YVTN_repeat-like_dom_sf"/>
</dbReference>
<gene>
    <name evidence="4" type="ORF">CTI12_AA313160</name>
</gene>
<keyword evidence="5" id="KW-1185">Reference proteome</keyword>
<dbReference type="Proteomes" id="UP000245207">
    <property type="component" value="Unassembled WGS sequence"/>
</dbReference>
<dbReference type="Gene3D" id="2.130.10.10">
    <property type="entry name" value="YVTN repeat-like/Quinoprotein amine dehydrogenase"/>
    <property type="match status" value="1"/>
</dbReference>
<dbReference type="AlphaFoldDB" id="A0A2U1N047"/>